<protein>
    <submittedName>
        <fullName evidence="1">Uncharacterized protein</fullName>
    </submittedName>
</protein>
<sequence length="91" mass="10456">MTNQTVGQNRLQYQIPRLPLAVYREVLAHIRQVVGVQAGLMPQTSPQFDYSQSQVGGLWISYPPEISAADRQRVEQILQYYGDRFGDWQVC</sequence>
<evidence type="ECO:0000313" key="1">
    <source>
        <dbReference type="EMBL" id="XCM37878.1"/>
    </source>
</evidence>
<name>A0AAU8JIC0_9CYAN</name>
<gene>
    <name evidence="1" type="ORF">ABWT76_000684</name>
</gene>
<dbReference type="EMBL" id="CP159837">
    <property type="protein sequence ID" value="XCM37878.1"/>
    <property type="molecule type" value="Genomic_DNA"/>
</dbReference>
<reference evidence="1" key="1">
    <citation type="submission" date="2024-07" db="EMBL/GenBank/DDBJ databases">
        <authorList>
            <person name="Kim Y.J."/>
            <person name="Jeong J.Y."/>
        </authorList>
    </citation>
    <scope>NUCLEOTIDE SEQUENCE</scope>
    <source>
        <strain evidence="1">GIHE-MW2</strain>
    </source>
</reference>
<dbReference type="AlphaFoldDB" id="A0AAU8JIC0"/>
<proteinExistence type="predicted"/>
<accession>A0AAU8JIC0</accession>
<dbReference type="RefSeq" id="WP_054469568.1">
    <property type="nucleotide sequence ID" value="NZ_CP159837.1"/>
</dbReference>
<organism evidence="1">
    <name type="scientific">Planktothricoides raciborskii GIHE-MW2</name>
    <dbReference type="NCBI Taxonomy" id="2792601"/>
    <lineage>
        <taxon>Bacteria</taxon>
        <taxon>Bacillati</taxon>
        <taxon>Cyanobacteriota</taxon>
        <taxon>Cyanophyceae</taxon>
        <taxon>Oscillatoriophycideae</taxon>
        <taxon>Oscillatoriales</taxon>
        <taxon>Oscillatoriaceae</taxon>
        <taxon>Planktothricoides</taxon>
    </lineage>
</organism>